<gene>
    <name evidence="5" type="ORF">FYK34_08910</name>
</gene>
<evidence type="ECO:0000313" key="6">
    <source>
        <dbReference type="Proteomes" id="UP000322079"/>
    </source>
</evidence>
<evidence type="ECO:0000256" key="2">
    <source>
        <dbReference type="ARBA" id="ARBA00023054"/>
    </source>
</evidence>
<dbReference type="InterPro" id="IPR050465">
    <property type="entry name" value="UPF0194_transport"/>
</dbReference>
<reference evidence="5 6" key="1">
    <citation type="submission" date="2019-08" db="EMBL/GenBank/DDBJ databases">
        <title>Chromobacterium paludis, a novel bacterium isolated from a Maryland marsh pond.</title>
        <authorList>
            <person name="Blackburn M.B."/>
            <person name="Gundersen-Rindal D.E."/>
        </authorList>
    </citation>
    <scope>NUCLEOTIDE SEQUENCE [LARGE SCALE GENOMIC DNA]</scope>
    <source>
        <strain evidence="6">IIBBL 257-1</strain>
    </source>
</reference>
<dbReference type="Gene3D" id="2.40.50.100">
    <property type="match status" value="1"/>
</dbReference>
<dbReference type="KEGG" id="chrm:FYK34_08910"/>
<evidence type="ECO:0000259" key="4">
    <source>
        <dbReference type="Pfam" id="PF25881"/>
    </source>
</evidence>
<dbReference type="Gene3D" id="1.10.287.470">
    <property type="entry name" value="Helix hairpin bin"/>
    <property type="match status" value="2"/>
</dbReference>
<evidence type="ECO:0000313" key="5">
    <source>
        <dbReference type="EMBL" id="QEL57850.1"/>
    </source>
</evidence>
<dbReference type="SUPFAM" id="SSF111369">
    <property type="entry name" value="HlyD-like secretion proteins"/>
    <property type="match status" value="1"/>
</dbReference>
<dbReference type="GO" id="GO:0030313">
    <property type="term" value="C:cell envelope"/>
    <property type="evidence" value="ECO:0007669"/>
    <property type="project" value="UniProtKB-SubCell"/>
</dbReference>
<accession>A0A5C1DMZ2</accession>
<keyword evidence="6" id="KW-1185">Reference proteome</keyword>
<feature type="domain" description="YbhG-like alpha-helical hairpin" evidence="4">
    <location>
        <begin position="68"/>
        <end position="186"/>
    </location>
</feature>
<dbReference type="Pfam" id="PF25881">
    <property type="entry name" value="HH_YBHG"/>
    <property type="match status" value="1"/>
</dbReference>
<proteinExistence type="predicted"/>
<dbReference type="InterPro" id="IPR059052">
    <property type="entry name" value="HH_YbhG-like"/>
</dbReference>
<organism evidence="5 6">
    <name type="scientific">Chromobacterium paludis</name>
    <dbReference type="NCBI Taxonomy" id="2605945"/>
    <lineage>
        <taxon>Bacteria</taxon>
        <taxon>Pseudomonadati</taxon>
        <taxon>Pseudomonadota</taxon>
        <taxon>Betaproteobacteria</taxon>
        <taxon>Neisseriales</taxon>
        <taxon>Chromobacteriaceae</taxon>
        <taxon>Chromobacterium</taxon>
    </lineage>
</organism>
<sequence>MVAAALPSLLALAGCESGASDALHGYVETEPVRLAAPVAGRLLKLQAERGDAVAAGQILFVLEQDNEKAAVAEADARVKQARAQAADLDSGKRPDELAVLEADLRMAETALRQSEADWKRQRELAGSGFLSPAALDAYRSKRDADAAHVAELQAQLRSGKLAGREQSRLAAQAGADAARAQLAQRQWTLAQKAVAAPLAARVEDSFYRVGEWVPAGAPVLELLAPGGVKARFFVPEPLLKAFAPGAKVTLSCDGCGQPIAATVRFMARDAEYTPPMIYSKENRSELVWMAEAAPSAGDAARLRPGQPVDVRLAGRP</sequence>
<feature type="coiled-coil region" evidence="3">
    <location>
        <begin position="64"/>
        <end position="117"/>
    </location>
</feature>
<dbReference type="Proteomes" id="UP000322079">
    <property type="component" value="Chromosome"/>
</dbReference>
<dbReference type="EMBL" id="CP043473">
    <property type="protein sequence ID" value="QEL57850.1"/>
    <property type="molecule type" value="Genomic_DNA"/>
</dbReference>
<evidence type="ECO:0000256" key="3">
    <source>
        <dbReference type="SAM" id="Coils"/>
    </source>
</evidence>
<dbReference type="Gene3D" id="2.40.30.170">
    <property type="match status" value="1"/>
</dbReference>
<dbReference type="AlphaFoldDB" id="A0A5C1DMZ2"/>
<name>A0A5C1DMZ2_9NEIS</name>
<dbReference type="PANTHER" id="PTHR32347:SF23">
    <property type="entry name" value="BLL5650 PROTEIN"/>
    <property type="match status" value="1"/>
</dbReference>
<comment type="subcellular location">
    <subcellularLocation>
        <location evidence="1">Cell envelope</location>
    </subcellularLocation>
</comment>
<keyword evidence="2 3" id="KW-0175">Coiled coil</keyword>
<evidence type="ECO:0000256" key="1">
    <source>
        <dbReference type="ARBA" id="ARBA00004196"/>
    </source>
</evidence>
<dbReference type="PANTHER" id="PTHR32347">
    <property type="entry name" value="EFFLUX SYSTEM COMPONENT YKNX-RELATED"/>
    <property type="match status" value="1"/>
</dbReference>
<protein>
    <submittedName>
        <fullName evidence="5">HlyD family efflux transporter periplasmic adaptor subunit</fullName>
    </submittedName>
</protein>